<accession>A0A9C7BIG7</accession>
<feature type="region of interest" description="Disordered" evidence="1">
    <location>
        <begin position="84"/>
        <end position="112"/>
    </location>
</feature>
<evidence type="ECO:0000256" key="1">
    <source>
        <dbReference type="SAM" id="MobiDB-lite"/>
    </source>
</evidence>
<feature type="region of interest" description="Disordered" evidence="1">
    <location>
        <begin position="789"/>
        <end position="810"/>
    </location>
</feature>
<sequence length="810" mass="93486">MNPGGFFAEGGLCIVNIESIDQRHKRIKDNVEENEIINKESINFLSSLVSLCHGKESLKMMPLFELLGKTLIDGVVKNSSNMTYEEKHNNDNTNDHDNNNNKNNSDDSTEDDIDSNIIQDISMDVIKSALSSSSDIKEKLIKPIIKLLLGYNPFRLRENLYFVLCGNNSCPCTSFFKSTTLPFNINNPTIVLGNALRLFCHKSIDENEIERLEMGEFAIVPLKHILLSLIDSSSNFRTQVNVADFTATDIEPNNSQWINLLRNKIENISYEYRGFILLTYCALLFFPFCKQFQTFKMINLYIETILFKICYNAAEILFCTSTNSTQEKDNGKFINYINCYTVSNILSSPIRIEKAVDKFYRNQDLKQITSILTSIPNIYIQMNNTTTKKHIFAELARLYTPSTYIKSKHTSDVRNVRNVELFKILGEIKINNKTTSSSPPQVVIGNDIINRHSRGNNIRVNHFHILSMLPRVDKLSSDSKAQSYIDNYLEDNTQQQQEEQCASMGNFPGWWMGIIDGIINTTGSQLVYNKNISMRTILSDTIREVYKNRFISSSLMSQSFLPHQKMLTNNVNELLLFDNNKIEVQESNKLCVFSSWQTPTIIGANCSILAPIQIEMALTRSPEWNNYISKIMFFIERFNMDCYRGIFDKIFETENNKSPNFIENIPQLINGNFTYNNEYSKQMSTIFKEVFEMTKQQYVEGANISSSSSLISLPVNIGKYKIHEKRLYSFDKIYDILRDIIIHNNQNPQIYLQYSHELLTLFSEIDDFLMNTLKIKGYINSSSRCNSHHVRKRQKKYNTDNKIEEPMDTC</sequence>
<organism evidence="2">
    <name type="scientific">Metapenaeus joyneri majanivirus</name>
    <dbReference type="NCBI Taxonomy" id="2984280"/>
    <lineage>
        <taxon>Viruses</taxon>
        <taxon>Viruses incertae sedis</taxon>
        <taxon>Naldaviricetes</taxon>
        <taxon>Nimaviridae</taxon>
    </lineage>
</organism>
<evidence type="ECO:0000313" key="2">
    <source>
        <dbReference type="EMBL" id="BDT62855.1"/>
    </source>
</evidence>
<feature type="compositionally biased region" description="Basic and acidic residues" evidence="1">
    <location>
        <begin position="797"/>
        <end position="810"/>
    </location>
</feature>
<feature type="compositionally biased region" description="Basic and acidic residues" evidence="1">
    <location>
        <begin position="84"/>
        <end position="99"/>
    </location>
</feature>
<protein>
    <submittedName>
        <fullName evidence="2">Wsv332-like protein</fullName>
    </submittedName>
</protein>
<proteinExistence type="predicted"/>
<name>A0A9C7BIG7_9VIRU</name>
<dbReference type="EMBL" id="LC738878">
    <property type="protein sequence ID" value="BDT62855.1"/>
    <property type="molecule type" value="Genomic_DNA"/>
</dbReference>
<reference evidence="2" key="1">
    <citation type="submission" date="2022-10" db="EMBL/GenBank/DDBJ databases">
        <title>Genome sequences of endogenous nimaviruses in decapod crustaceans.</title>
        <authorList>
            <person name="Kawato S."/>
            <person name="Nozaki R."/>
            <person name="Kondo H."/>
            <person name="Hirono I."/>
        </authorList>
    </citation>
    <scope>NUCLEOTIDE SEQUENCE</scope>
    <source>
        <strain evidence="2">Tokushima2020</strain>
    </source>
</reference>